<dbReference type="EMBL" id="BTRK01000006">
    <property type="protein sequence ID" value="GMR60822.1"/>
    <property type="molecule type" value="Genomic_DNA"/>
</dbReference>
<protein>
    <submittedName>
        <fullName evidence="1">Uncharacterized protein</fullName>
    </submittedName>
</protein>
<sequence length="73" mass="8502">DDLIYPVGFAESMGAKMMAKKKYRIHVAAIVKAIKNKQEEVPYSRMDAKMEIFKWSKNDTQIADWKVDMVCEM</sequence>
<proteinExistence type="predicted"/>
<gene>
    <name evidence="1" type="ORF">PMAYCL1PPCAC_31017</name>
</gene>
<feature type="non-terminal residue" evidence="1">
    <location>
        <position position="1"/>
    </location>
</feature>
<reference evidence="2" key="1">
    <citation type="submission" date="2022-10" db="EMBL/GenBank/DDBJ databases">
        <title>Genome assembly of Pristionchus species.</title>
        <authorList>
            <person name="Yoshida K."/>
            <person name="Sommer R.J."/>
        </authorList>
    </citation>
    <scope>NUCLEOTIDE SEQUENCE [LARGE SCALE GENOMIC DNA]</scope>
    <source>
        <strain evidence="2">RS5460</strain>
    </source>
</reference>
<comment type="caution">
    <text evidence="1">The sequence shown here is derived from an EMBL/GenBank/DDBJ whole genome shotgun (WGS) entry which is preliminary data.</text>
</comment>
<organism evidence="1 2">
    <name type="scientific">Pristionchus mayeri</name>
    <dbReference type="NCBI Taxonomy" id="1317129"/>
    <lineage>
        <taxon>Eukaryota</taxon>
        <taxon>Metazoa</taxon>
        <taxon>Ecdysozoa</taxon>
        <taxon>Nematoda</taxon>
        <taxon>Chromadorea</taxon>
        <taxon>Rhabditida</taxon>
        <taxon>Rhabditina</taxon>
        <taxon>Diplogasteromorpha</taxon>
        <taxon>Diplogasteroidea</taxon>
        <taxon>Neodiplogasteridae</taxon>
        <taxon>Pristionchus</taxon>
    </lineage>
</organism>
<accession>A0AAN5IC66</accession>
<dbReference type="AlphaFoldDB" id="A0AAN5IC66"/>
<keyword evidence="2" id="KW-1185">Reference proteome</keyword>
<feature type="non-terminal residue" evidence="1">
    <location>
        <position position="73"/>
    </location>
</feature>
<evidence type="ECO:0000313" key="2">
    <source>
        <dbReference type="Proteomes" id="UP001328107"/>
    </source>
</evidence>
<dbReference type="Proteomes" id="UP001328107">
    <property type="component" value="Unassembled WGS sequence"/>
</dbReference>
<name>A0AAN5IC66_9BILA</name>
<evidence type="ECO:0000313" key="1">
    <source>
        <dbReference type="EMBL" id="GMR60822.1"/>
    </source>
</evidence>